<feature type="region of interest" description="Disordered" evidence="1">
    <location>
        <begin position="149"/>
        <end position="181"/>
    </location>
</feature>
<feature type="compositionally biased region" description="Polar residues" evidence="1">
    <location>
        <begin position="346"/>
        <end position="357"/>
    </location>
</feature>
<feature type="region of interest" description="Disordered" evidence="1">
    <location>
        <begin position="215"/>
        <end position="357"/>
    </location>
</feature>
<comment type="caution">
    <text evidence="2">The sequence shown here is derived from an EMBL/GenBank/DDBJ whole genome shotgun (WGS) entry which is preliminary data.</text>
</comment>
<reference evidence="2" key="1">
    <citation type="submission" date="2020-05" db="EMBL/GenBank/DDBJ databases">
        <title>WGS assembly of Panicum virgatum.</title>
        <authorList>
            <person name="Lovell J.T."/>
            <person name="Jenkins J."/>
            <person name="Shu S."/>
            <person name="Juenger T.E."/>
            <person name="Schmutz J."/>
        </authorList>
    </citation>
    <scope>NUCLEOTIDE SEQUENCE</scope>
    <source>
        <strain evidence="2">AP13</strain>
    </source>
</reference>
<dbReference type="AlphaFoldDB" id="A0A8T0QB64"/>
<proteinExistence type="predicted"/>
<protein>
    <submittedName>
        <fullName evidence="2">Uncharacterized protein</fullName>
    </submittedName>
</protein>
<evidence type="ECO:0000256" key="1">
    <source>
        <dbReference type="SAM" id="MobiDB-lite"/>
    </source>
</evidence>
<accession>A0A8T0QB64</accession>
<name>A0A8T0QB64_PANVG</name>
<evidence type="ECO:0000313" key="3">
    <source>
        <dbReference type="Proteomes" id="UP000823388"/>
    </source>
</evidence>
<dbReference type="EMBL" id="CM029049">
    <property type="protein sequence ID" value="KAG2570468.1"/>
    <property type="molecule type" value="Genomic_DNA"/>
</dbReference>
<feature type="compositionally biased region" description="Pro residues" evidence="1">
    <location>
        <begin position="154"/>
        <end position="164"/>
    </location>
</feature>
<feature type="compositionally biased region" description="Low complexity" evidence="1">
    <location>
        <begin position="236"/>
        <end position="251"/>
    </location>
</feature>
<dbReference type="Proteomes" id="UP000823388">
    <property type="component" value="Chromosome 7K"/>
</dbReference>
<feature type="compositionally biased region" description="Basic and acidic residues" evidence="1">
    <location>
        <begin position="288"/>
        <end position="298"/>
    </location>
</feature>
<feature type="compositionally biased region" description="Basic and acidic residues" evidence="1">
    <location>
        <begin position="306"/>
        <end position="325"/>
    </location>
</feature>
<feature type="compositionally biased region" description="Basic and acidic residues" evidence="1">
    <location>
        <begin position="255"/>
        <end position="276"/>
    </location>
</feature>
<sequence length="357" mass="39164">MSMPRACPSTPRPAERAALLPREPSLALALTERRRTLAAAHVHLRTGTPHMTAPTPGMSRPCTHCTGPPRRGRAASRHVRAHATCRAHGSTHTFITLTRMRMLMHMHTPLSRHALEPCLDLVGPPFAIAPSDLGPSVARPPSLRCRISTRVVSPSPPGDPPPFHPSSLPCDSVPPRPQSTGCSDACLTRPTTVSPPPLFLPCSRRLAHARPALPRCRSSLTSPPSLPPDLAQTAPSTAVARALARRSSPPARRSKKEEEAREAEKRRRTPTGEHHKPERKKAQNSGTHRPEKEGDVTTRDQVISGGRREWKGRKEEEEKKRRWACEPKIQAGLLSRDPSWPASRSMKPSQSIKPEPS</sequence>
<gene>
    <name evidence="2" type="ORF">PVAP13_7KG043609</name>
</gene>
<evidence type="ECO:0000313" key="2">
    <source>
        <dbReference type="EMBL" id="KAG2570468.1"/>
    </source>
</evidence>
<organism evidence="2 3">
    <name type="scientific">Panicum virgatum</name>
    <name type="common">Blackwell switchgrass</name>
    <dbReference type="NCBI Taxonomy" id="38727"/>
    <lineage>
        <taxon>Eukaryota</taxon>
        <taxon>Viridiplantae</taxon>
        <taxon>Streptophyta</taxon>
        <taxon>Embryophyta</taxon>
        <taxon>Tracheophyta</taxon>
        <taxon>Spermatophyta</taxon>
        <taxon>Magnoliopsida</taxon>
        <taxon>Liliopsida</taxon>
        <taxon>Poales</taxon>
        <taxon>Poaceae</taxon>
        <taxon>PACMAD clade</taxon>
        <taxon>Panicoideae</taxon>
        <taxon>Panicodae</taxon>
        <taxon>Paniceae</taxon>
        <taxon>Panicinae</taxon>
        <taxon>Panicum</taxon>
        <taxon>Panicum sect. Hiantes</taxon>
    </lineage>
</organism>
<keyword evidence="3" id="KW-1185">Reference proteome</keyword>